<proteinExistence type="predicted"/>
<reference evidence="2 3" key="1">
    <citation type="submission" date="2019-08" db="EMBL/GenBank/DDBJ databases">
        <authorList>
            <person name="Shi S."/>
        </authorList>
    </citation>
    <scope>NUCLEOTIDE SEQUENCE [LARGE SCALE GENOMIC DNA]</scope>
    <source>
        <strain evidence="2 3">GY10130</strain>
    </source>
</reference>
<keyword evidence="1" id="KW-1133">Transmembrane helix</keyword>
<dbReference type="Pfam" id="PF13803">
    <property type="entry name" value="DUF4184"/>
    <property type="match status" value="1"/>
</dbReference>
<evidence type="ECO:0000313" key="3">
    <source>
        <dbReference type="Proteomes" id="UP000321926"/>
    </source>
</evidence>
<feature type="transmembrane region" description="Helical" evidence="1">
    <location>
        <begin position="153"/>
        <end position="177"/>
    </location>
</feature>
<dbReference type="InterPro" id="IPR025238">
    <property type="entry name" value="DUF4184"/>
</dbReference>
<keyword evidence="1" id="KW-0812">Transmembrane</keyword>
<comment type="caution">
    <text evidence="2">The sequence shown here is derived from an EMBL/GenBank/DDBJ whole genome shotgun (WGS) entry which is preliminary data.</text>
</comment>
<feature type="transmembrane region" description="Helical" evidence="1">
    <location>
        <begin position="62"/>
        <end position="86"/>
    </location>
</feature>
<evidence type="ECO:0000313" key="2">
    <source>
        <dbReference type="EMBL" id="TXK37018.1"/>
    </source>
</evidence>
<feature type="transmembrane region" description="Helical" evidence="1">
    <location>
        <begin position="189"/>
        <end position="207"/>
    </location>
</feature>
<dbReference type="AlphaFoldDB" id="A0A5C8JHB5"/>
<feature type="transmembrane region" description="Helical" evidence="1">
    <location>
        <begin position="219"/>
        <end position="238"/>
    </location>
</feature>
<dbReference type="Proteomes" id="UP000321926">
    <property type="component" value="Unassembled WGS sequence"/>
</dbReference>
<gene>
    <name evidence="2" type="ORF">FVR03_16195</name>
</gene>
<name>A0A5C8JHB5_9BACT</name>
<keyword evidence="3" id="KW-1185">Reference proteome</keyword>
<feature type="transmembrane region" description="Helical" evidence="1">
    <location>
        <begin position="106"/>
        <end position="123"/>
    </location>
</feature>
<dbReference type="EMBL" id="VRTY01000066">
    <property type="protein sequence ID" value="TXK37018.1"/>
    <property type="molecule type" value="Genomic_DNA"/>
</dbReference>
<keyword evidence="1" id="KW-0472">Membrane</keyword>
<protein>
    <submittedName>
        <fullName evidence="2">DUF4184 family protein</fullName>
    </submittedName>
</protein>
<accession>A0A5C8JHB5</accession>
<organism evidence="2 3">
    <name type="scientific">Pontibacter qinzhouensis</name>
    <dbReference type="NCBI Taxonomy" id="2603253"/>
    <lineage>
        <taxon>Bacteria</taxon>
        <taxon>Pseudomonadati</taxon>
        <taxon>Bacteroidota</taxon>
        <taxon>Cytophagia</taxon>
        <taxon>Cytophagales</taxon>
        <taxon>Hymenobacteraceae</taxon>
        <taxon>Pontibacter</taxon>
    </lineage>
</organism>
<evidence type="ECO:0000256" key="1">
    <source>
        <dbReference type="SAM" id="Phobius"/>
    </source>
</evidence>
<sequence>MPFTFSHPAIVFPLHALPKPWRSMTGLIAGSIVPDFEMFLKMKAETSFSHTLSGVFWFNLPLAFLLACLYHLLIRDVLITHLPSFLRLRFNSFKNFNWIAYCRKNFLAVILSVLVGACLHILWDGFTHKNGLFVKLLPFLQTPVELASFTSPLYYLLQLGFSVLGAVVMVVSVFLLPVQHDQFPKKNKATYWVMLVILAAPVFVIGMQQEFTSHYLSNVVVNAISALLIGLLLTSVYFRYANKTTPVL</sequence>
<dbReference type="RefSeq" id="WP_147922807.1">
    <property type="nucleotide sequence ID" value="NZ_VRTY01000066.1"/>
</dbReference>
<dbReference type="OrthoDB" id="8481923at2"/>